<dbReference type="AlphaFoldDB" id="A0A7R9F315"/>
<proteinExistence type="predicted"/>
<accession>A0A7R9F315</accession>
<protein>
    <submittedName>
        <fullName evidence="1">Uncharacterized protein</fullName>
    </submittedName>
</protein>
<evidence type="ECO:0000313" key="1">
    <source>
        <dbReference type="EMBL" id="CAD7444951.1"/>
    </source>
</evidence>
<reference evidence="1" key="1">
    <citation type="submission" date="2020-11" db="EMBL/GenBank/DDBJ databases">
        <authorList>
            <person name="Tran Van P."/>
        </authorList>
    </citation>
    <scope>NUCLEOTIDE SEQUENCE</scope>
</reference>
<name>A0A7R9F315_9NEOP</name>
<sequence>MHGFGWRDRRRGSRIGLVLSGDSRRGLISRTMTGNAVLLGVLLFLLPTSQGYSYGARYYEDLPWAQYPYRGHLQRSNAGYDEYDDAYHPGYGYHGRRQSNIRPACREGQIYHGGQCVQLQSGCPEGFTVVDNKCTDSGGVTAVHV</sequence>
<organism evidence="1">
    <name type="scientific">Timema bartmani</name>
    <dbReference type="NCBI Taxonomy" id="61472"/>
    <lineage>
        <taxon>Eukaryota</taxon>
        <taxon>Metazoa</taxon>
        <taxon>Ecdysozoa</taxon>
        <taxon>Arthropoda</taxon>
        <taxon>Hexapoda</taxon>
        <taxon>Insecta</taxon>
        <taxon>Pterygota</taxon>
        <taxon>Neoptera</taxon>
        <taxon>Polyneoptera</taxon>
        <taxon>Phasmatodea</taxon>
        <taxon>Timematodea</taxon>
        <taxon>Timematoidea</taxon>
        <taxon>Timematidae</taxon>
        <taxon>Timema</taxon>
    </lineage>
</organism>
<gene>
    <name evidence="1" type="ORF">TBIB3V08_LOCUS7315</name>
</gene>
<dbReference type="EMBL" id="OD566990">
    <property type="protein sequence ID" value="CAD7444951.1"/>
    <property type="molecule type" value="Genomic_DNA"/>
</dbReference>